<sequence length="216" mass="24069">MTKNPSLEPLLARIEIMLGRLKQAHPNATYELDWDTPLQLLVGTILAAQCTDERVNRVTKTLFPKYPTAQAFADADILELEEDLKPTGFYRKKAQTVQSMCQELVARFAGEVPPTMEQLTTLPGVARKTANVVLNCAFDIPSGIIVDTHVARVSPRLGLSKQKNADKIERDLMKLVPQEDWTFFGPAVVLHGRYTCIASSPKCSECILENICEQNI</sequence>
<protein>
    <recommendedName>
        <fullName evidence="12">Endonuclease III</fullName>
        <ecNumber evidence="12">4.2.99.18</ecNumber>
    </recommendedName>
    <alternativeName>
        <fullName evidence="12">DNA-(apurinic or apyrimidinic site) lyase</fullName>
    </alternativeName>
</protein>
<evidence type="ECO:0000256" key="1">
    <source>
        <dbReference type="ARBA" id="ARBA00008343"/>
    </source>
</evidence>
<dbReference type="PIRSF" id="PIRSF001435">
    <property type="entry name" value="Nth"/>
    <property type="match status" value="1"/>
</dbReference>
<keyword evidence="5 12" id="KW-0378">Hydrolase</keyword>
<dbReference type="PANTHER" id="PTHR10359:SF18">
    <property type="entry name" value="ENDONUCLEASE III"/>
    <property type="match status" value="1"/>
</dbReference>
<comment type="cofactor">
    <cofactor evidence="12">
        <name>[4Fe-4S] cluster</name>
        <dbReference type="ChEBI" id="CHEBI:49883"/>
    </cofactor>
    <text evidence="12">Binds 1 [4Fe-4S] cluster.</text>
</comment>
<dbReference type="PROSITE" id="PS01155">
    <property type="entry name" value="ENDONUCLEASE_III_2"/>
    <property type="match status" value="1"/>
</dbReference>
<dbReference type="InterPro" id="IPR004035">
    <property type="entry name" value="Endouclease-III_FeS-bd_BS"/>
</dbReference>
<comment type="function">
    <text evidence="12">DNA repair enzyme that has both DNA N-glycosylase activity and AP-lyase activity. The DNA N-glycosylase activity releases various damaged pyrimidines from DNA by cleaving the N-glycosidic bond, leaving an AP (apurinic/apyrimidinic) site. The AP-lyase activity cleaves the phosphodiester bond 3' to the AP site by a beta-elimination, leaving a 3'-terminal unsaturated sugar and a product with a terminal 5'-phosphate.</text>
</comment>
<evidence type="ECO:0000259" key="13">
    <source>
        <dbReference type="SMART" id="SM00478"/>
    </source>
</evidence>
<dbReference type="Pfam" id="PF00730">
    <property type="entry name" value="HhH-GPD"/>
    <property type="match status" value="1"/>
</dbReference>
<keyword evidence="7 12" id="KW-0411">Iron-sulfur</keyword>
<feature type="binding site" evidence="12">
    <location>
        <position position="196"/>
    </location>
    <ligand>
        <name>[4Fe-4S] cluster</name>
        <dbReference type="ChEBI" id="CHEBI:49883"/>
    </ligand>
</feature>
<feature type="binding site" evidence="12">
    <location>
        <position position="203"/>
    </location>
    <ligand>
        <name>[4Fe-4S] cluster</name>
        <dbReference type="ChEBI" id="CHEBI:49883"/>
    </ligand>
</feature>
<evidence type="ECO:0000256" key="3">
    <source>
        <dbReference type="ARBA" id="ARBA00022723"/>
    </source>
</evidence>
<dbReference type="Gene3D" id="1.10.1670.10">
    <property type="entry name" value="Helix-hairpin-Helix base-excision DNA repair enzymes (C-terminal)"/>
    <property type="match status" value="1"/>
</dbReference>
<dbReference type="EMBL" id="PVWO01000082">
    <property type="protein sequence ID" value="PSB57306.1"/>
    <property type="molecule type" value="Genomic_DNA"/>
</dbReference>
<dbReference type="GO" id="GO:0051539">
    <property type="term" value="F:4 iron, 4 sulfur cluster binding"/>
    <property type="evidence" value="ECO:0007669"/>
    <property type="project" value="UniProtKB-UniRule"/>
</dbReference>
<evidence type="ECO:0000256" key="11">
    <source>
        <dbReference type="ARBA" id="ARBA00023295"/>
    </source>
</evidence>
<dbReference type="Proteomes" id="UP000238937">
    <property type="component" value="Unassembled WGS sequence"/>
</dbReference>
<comment type="catalytic activity">
    <reaction evidence="12">
        <text>2'-deoxyribonucleotide-(2'-deoxyribose 5'-phosphate)-2'-deoxyribonucleotide-DNA = a 3'-end 2'-deoxyribonucleotide-(2,3-dehydro-2,3-deoxyribose 5'-phosphate)-DNA + a 5'-end 5'-phospho-2'-deoxyribonucleoside-DNA + H(+)</text>
        <dbReference type="Rhea" id="RHEA:66592"/>
        <dbReference type="Rhea" id="RHEA-COMP:13180"/>
        <dbReference type="Rhea" id="RHEA-COMP:16897"/>
        <dbReference type="Rhea" id="RHEA-COMP:17067"/>
        <dbReference type="ChEBI" id="CHEBI:15378"/>
        <dbReference type="ChEBI" id="CHEBI:136412"/>
        <dbReference type="ChEBI" id="CHEBI:157695"/>
        <dbReference type="ChEBI" id="CHEBI:167181"/>
        <dbReference type="EC" id="4.2.99.18"/>
    </reaction>
</comment>
<dbReference type="InterPro" id="IPR023170">
    <property type="entry name" value="HhH_base_excis_C"/>
</dbReference>
<keyword evidence="14" id="KW-0255">Endonuclease</keyword>
<dbReference type="GO" id="GO:0019104">
    <property type="term" value="F:DNA N-glycosylase activity"/>
    <property type="evidence" value="ECO:0007669"/>
    <property type="project" value="UniProtKB-UniRule"/>
</dbReference>
<organism evidence="14 15">
    <name type="scientific">Chamaesiphon polymorphus CCALA 037</name>
    <dbReference type="NCBI Taxonomy" id="2107692"/>
    <lineage>
        <taxon>Bacteria</taxon>
        <taxon>Bacillati</taxon>
        <taxon>Cyanobacteriota</taxon>
        <taxon>Cyanophyceae</taxon>
        <taxon>Gomontiellales</taxon>
        <taxon>Chamaesiphonaceae</taxon>
        <taxon>Chamaesiphon</taxon>
    </lineage>
</organism>
<keyword evidence="4 12" id="KW-0227">DNA damage</keyword>
<evidence type="ECO:0000256" key="6">
    <source>
        <dbReference type="ARBA" id="ARBA00023004"/>
    </source>
</evidence>
<evidence type="ECO:0000313" key="15">
    <source>
        <dbReference type="Proteomes" id="UP000238937"/>
    </source>
</evidence>
<dbReference type="GO" id="GO:0006285">
    <property type="term" value="P:base-excision repair, AP site formation"/>
    <property type="evidence" value="ECO:0007669"/>
    <property type="project" value="TreeGrafter"/>
</dbReference>
<evidence type="ECO:0000256" key="2">
    <source>
        <dbReference type="ARBA" id="ARBA00022485"/>
    </source>
</evidence>
<dbReference type="PROSITE" id="PS00764">
    <property type="entry name" value="ENDONUCLEASE_III_1"/>
    <property type="match status" value="1"/>
</dbReference>
<dbReference type="NCBIfam" id="TIGR01083">
    <property type="entry name" value="nth"/>
    <property type="match status" value="1"/>
</dbReference>
<name>A0A2T1GI42_9CYAN</name>
<keyword evidence="15" id="KW-1185">Reference proteome</keyword>
<dbReference type="GO" id="GO:0046872">
    <property type="term" value="F:metal ion binding"/>
    <property type="evidence" value="ECO:0007669"/>
    <property type="project" value="UniProtKB-KW"/>
</dbReference>
<evidence type="ECO:0000256" key="7">
    <source>
        <dbReference type="ARBA" id="ARBA00023014"/>
    </source>
</evidence>
<comment type="caution">
    <text evidence="14">The sequence shown here is derived from an EMBL/GenBank/DDBJ whole genome shotgun (WGS) entry which is preliminary data.</text>
</comment>
<reference evidence="14 15" key="1">
    <citation type="submission" date="2018-03" db="EMBL/GenBank/DDBJ databases">
        <title>The ancient ancestry and fast evolution of plastids.</title>
        <authorList>
            <person name="Moore K.R."/>
            <person name="Magnabosco C."/>
            <person name="Momper L."/>
            <person name="Gold D.A."/>
            <person name="Bosak T."/>
            <person name="Fournier G.P."/>
        </authorList>
    </citation>
    <scope>NUCLEOTIDE SEQUENCE [LARGE SCALE GENOMIC DNA]</scope>
    <source>
        <strain evidence="14 15">CCALA 037</strain>
    </source>
</reference>
<keyword evidence="11 12" id="KW-0326">Glycosidase</keyword>
<feature type="binding site" evidence="12">
    <location>
        <position position="206"/>
    </location>
    <ligand>
        <name>[4Fe-4S] cluster</name>
        <dbReference type="ChEBI" id="CHEBI:49883"/>
    </ligand>
</feature>
<keyword evidence="6 12" id="KW-0408">Iron</keyword>
<feature type="binding site" evidence="12">
    <location>
        <position position="212"/>
    </location>
    <ligand>
        <name>[4Fe-4S] cluster</name>
        <dbReference type="ChEBI" id="CHEBI:49883"/>
    </ligand>
</feature>
<dbReference type="AlphaFoldDB" id="A0A2T1GI42"/>
<dbReference type="Gene3D" id="1.10.340.30">
    <property type="entry name" value="Hypothetical protein, domain 2"/>
    <property type="match status" value="1"/>
</dbReference>
<dbReference type="SMART" id="SM00478">
    <property type="entry name" value="ENDO3c"/>
    <property type="match status" value="1"/>
</dbReference>
<evidence type="ECO:0000256" key="4">
    <source>
        <dbReference type="ARBA" id="ARBA00022763"/>
    </source>
</evidence>
<evidence type="ECO:0000256" key="9">
    <source>
        <dbReference type="ARBA" id="ARBA00023204"/>
    </source>
</evidence>
<keyword evidence="9 12" id="KW-0234">DNA repair</keyword>
<keyword evidence="2 12" id="KW-0004">4Fe-4S</keyword>
<dbReference type="EC" id="4.2.99.18" evidence="12"/>
<dbReference type="FunFam" id="1.10.1670.10:FF:000001">
    <property type="entry name" value="Endonuclease III"/>
    <property type="match status" value="1"/>
</dbReference>
<dbReference type="PANTHER" id="PTHR10359">
    <property type="entry name" value="A/G-SPECIFIC ADENINE GLYCOSYLASE/ENDONUCLEASE III"/>
    <property type="match status" value="1"/>
</dbReference>
<evidence type="ECO:0000256" key="10">
    <source>
        <dbReference type="ARBA" id="ARBA00023239"/>
    </source>
</evidence>
<evidence type="ECO:0000313" key="14">
    <source>
        <dbReference type="EMBL" id="PSB57306.1"/>
    </source>
</evidence>
<feature type="domain" description="HhH-GPD" evidence="13">
    <location>
        <begin position="46"/>
        <end position="194"/>
    </location>
</feature>
<accession>A0A2T1GI42</accession>
<proteinExistence type="inferred from homology"/>
<dbReference type="HAMAP" id="MF_00942">
    <property type="entry name" value="Nth"/>
    <property type="match status" value="1"/>
</dbReference>
<evidence type="ECO:0000256" key="12">
    <source>
        <dbReference type="HAMAP-Rule" id="MF_00942"/>
    </source>
</evidence>
<keyword evidence="14" id="KW-0540">Nuclease</keyword>
<evidence type="ECO:0000256" key="5">
    <source>
        <dbReference type="ARBA" id="ARBA00022801"/>
    </source>
</evidence>
<dbReference type="InterPro" id="IPR005759">
    <property type="entry name" value="Nth"/>
</dbReference>
<dbReference type="RefSeq" id="WP_106303030.1">
    <property type="nucleotide sequence ID" value="NZ_PVWO01000082.1"/>
</dbReference>
<dbReference type="Pfam" id="PF10576">
    <property type="entry name" value="EndIII_4Fe-2S"/>
    <property type="match status" value="1"/>
</dbReference>
<dbReference type="InterPro" id="IPR004036">
    <property type="entry name" value="Endonuclease-III-like_CS2"/>
</dbReference>
<comment type="similarity">
    <text evidence="1 12">Belongs to the Nth/MutY family.</text>
</comment>
<keyword evidence="10 12" id="KW-0456">Lyase</keyword>
<keyword evidence="8 12" id="KW-0238">DNA-binding</keyword>
<keyword evidence="3 12" id="KW-0479">Metal-binding</keyword>
<gene>
    <name evidence="12 14" type="primary">nth</name>
    <name evidence="14" type="ORF">C7B77_08895</name>
</gene>
<dbReference type="GO" id="GO:0003677">
    <property type="term" value="F:DNA binding"/>
    <property type="evidence" value="ECO:0007669"/>
    <property type="project" value="UniProtKB-UniRule"/>
</dbReference>
<dbReference type="SUPFAM" id="SSF48150">
    <property type="entry name" value="DNA-glycosylase"/>
    <property type="match status" value="1"/>
</dbReference>
<dbReference type="InterPro" id="IPR011257">
    <property type="entry name" value="DNA_glycosylase"/>
</dbReference>
<dbReference type="InterPro" id="IPR003265">
    <property type="entry name" value="HhH-GPD_domain"/>
</dbReference>
<evidence type="ECO:0000256" key="8">
    <source>
        <dbReference type="ARBA" id="ARBA00023125"/>
    </source>
</evidence>
<dbReference type="CDD" id="cd00056">
    <property type="entry name" value="ENDO3c"/>
    <property type="match status" value="1"/>
</dbReference>
<dbReference type="OrthoDB" id="9800977at2"/>
<dbReference type="InterPro" id="IPR000445">
    <property type="entry name" value="HhH_motif"/>
</dbReference>
<dbReference type="Pfam" id="PF00633">
    <property type="entry name" value="HHH"/>
    <property type="match status" value="1"/>
</dbReference>
<dbReference type="FunFam" id="1.10.340.30:FF:000001">
    <property type="entry name" value="Endonuclease III"/>
    <property type="match status" value="1"/>
</dbReference>
<dbReference type="GO" id="GO:0140078">
    <property type="term" value="F:class I DNA-(apurinic or apyrimidinic site) endonuclease activity"/>
    <property type="evidence" value="ECO:0007669"/>
    <property type="project" value="UniProtKB-EC"/>
</dbReference>
<dbReference type="InterPro" id="IPR003651">
    <property type="entry name" value="Endonuclease3_FeS-loop_motif"/>
</dbReference>